<evidence type="ECO:0000259" key="13">
    <source>
        <dbReference type="PROSITE" id="PS51184"/>
    </source>
</evidence>
<keyword evidence="8" id="KW-0804">Transcription</keyword>
<evidence type="ECO:0000256" key="10">
    <source>
        <dbReference type="PROSITE-ProRule" id="PRU00146"/>
    </source>
</evidence>
<reference evidence="14 15" key="1">
    <citation type="journal article" date="2014" name="Genome Biol. Evol.">
        <title>The secreted proteins of Achlya hypogyna and Thraustotheca clavata identify the ancestral oomycete secretome and reveal gene acquisitions by horizontal gene transfer.</title>
        <authorList>
            <person name="Misner I."/>
            <person name="Blouin N."/>
            <person name="Leonard G."/>
            <person name="Richards T.A."/>
            <person name="Lane C.E."/>
        </authorList>
    </citation>
    <scope>NUCLEOTIDE SEQUENCE [LARGE SCALE GENOMIC DNA]</scope>
    <source>
        <strain evidence="14 15">ATCC 48635</strain>
    </source>
</reference>
<dbReference type="InterPro" id="IPR050690">
    <property type="entry name" value="JHDM1_Histone_Demethylase"/>
</dbReference>
<evidence type="ECO:0000256" key="6">
    <source>
        <dbReference type="ARBA" id="ARBA00023004"/>
    </source>
</evidence>
<keyword evidence="6" id="KW-0408">Iron</keyword>
<dbReference type="InterPro" id="IPR001965">
    <property type="entry name" value="Znf_PHD"/>
</dbReference>
<organism evidence="14 15">
    <name type="scientific">Achlya hypogyna</name>
    <name type="common">Oomycete</name>
    <name type="synonym">Protoachlya hypogyna</name>
    <dbReference type="NCBI Taxonomy" id="1202772"/>
    <lineage>
        <taxon>Eukaryota</taxon>
        <taxon>Sar</taxon>
        <taxon>Stramenopiles</taxon>
        <taxon>Oomycota</taxon>
        <taxon>Saprolegniomycetes</taxon>
        <taxon>Saprolegniales</taxon>
        <taxon>Achlyaceae</taxon>
        <taxon>Achlya</taxon>
    </lineage>
</organism>
<feature type="region of interest" description="Disordered" evidence="11">
    <location>
        <begin position="1"/>
        <end position="20"/>
    </location>
</feature>
<keyword evidence="14" id="KW-0489">Methyltransferase</keyword>
<keyword evidence="2" id="KW-0479">Metal-binding</keyword>
<dbReference type="GO" id="GO:0005634">
    <property type="term" value="C:nucleus"/>
    <property type="evidence" value="ECO:0007669"/>
    <property type="project" value="UniProtKB-SubCell"/>
</dbReference>
<evidence type="ECO:0000313" key="15">
    <source>
        <dbReference type="Proteomes" id="UP000243579"/>
    </source>
</evidence>
<dbReference type="GO" id="GO:0032259">
    <property type="term" value="P:methylation"/>
    <property type="evidence" value="ECO:0007669"/>
    <property type="project" value="UniProtKB-KW"/>
</dbReference>
<keyword evidence="9" id="KW-0539">Nucleus</keyword>
<dbReference type="SMART" id="SM00249">
    <property type="entry name" value="PHD"/>
    <property type="match status" value="2"/>
</dbReference>
<dbReference type="PROSITE" id="PS01359">
    <property type="entry name" value="ZF_PHD_1"/>
    <property type="match status" value="1"/>
</dbReference>
<keyword evidence="7" id="KW-0805">Transcription regulation</keyword>
<feature type="region of interest" description="Disordered" evidence="11">
    <location>
        <begin position="561"/>
        <end position="668"/>
    </location>
</feature>
<name>A0A1V9YET5_ACHHY</name>
<evidence type="ECO:0000256" key="2">
    <source>
        <dbReference type="ARBA" id="ARBA00022723"/>
    </source>
</evidence>
<dbReference type="PANTHER" id="PTHR23123">
    <property type="entry name" value="PHD/F-BOX CONTAINING PROTEIN"/>
    <property type="match status" value="1"/>
</dbReference>
<dbReference type="Pfam" id="PF00628">
    <property type="entry name" value="PHD"/>
    <property type="match status" value="2"/>
</dbReference>
<feature type="compositionally biased region" description="Acidic residues" evidence="11">
    <location>
        <begin position="589"/>
        <end position="606"/>
    </location>
</feature>
<dbReference type="GO" id="GO:0008270">
    <property type="term" value="F:zinc ion binding"/>
    <property type="evidence" value="ECO:0007669"/>
    <property type="project" value="UniProtKB-KW"/>
</dbReference>
<keyword evidence="3 10" id="KW-0863">Zinc-finger</keyword>
<dbReference type="AlphaFoldDB" id="A0A1V9YET5"/>
<dbReference type="PROSITE" id="PS50016">
    <property type="entry name" value="ZF_PHD_2"/>
    <property type="match status" value="1"/>
</dbReference>
<dbReference type="EMBL" id="JNBR01001927">
    <property type="protein sequence ID" value="OQR84167.1"/>
    <property type="molecule type" value="Genomic_DNA"/>
</dbReference>
<evidence type="ECO:0000313" key="14">
    <source>
        <dbReference type="EMBL" id="OQR84167.1"/>
    </source>
</evidence>
<accession>A0A1V9YET5</accession>
<dbReference type="InterPro" id="IPR019786">
    <property type="entry name" value="Zinc_finger_PHD-type_CS"/>
</dbReference>
<feature type="region of interest" description="Disordered" evidence="11">
    <location>
        <begin position="339"/>
        <end position="379"/>
    </location>
</feature>
<comment type="subcellular location">
    <subcellularLocation>
        <location evidence="1">Nucleus</location>
    </subcellularLocation>
</comment>
<sequence length="668" mass="73505">MAMAEEEHPAPPSQSMTAPSVTRLHLQQWRQARAFPVNVVNGENVTREWLEETGFAQPTVVLSRQTLGIVGPPEPFSLTDVQGVLSDEHSFEVFDSCTDDVMVDWTLAQWEQYLSTPPSQRSSYLRLKGNTTAWTPPTVVTEIGWVERFPALPSTPRQLQVCAKESHENFRFGPSGASSWHSVVLGKQNVHLIPPTPENLRAYQAWRLREKVAPFEALVTGSAYVYLEAGATLFIPAGWLFATLALEDAVVCRGAFLHDLDLPTQWHCYHLDRKVRAESAFPSMAPLVWHLACTYLRDASASAKAISLLLPALVDDANAAAAAQVLDAVSPTVVVSKLRARTKPPADATSSSSSSSSSTSDSDSSSSSDDDSDSSLGSSVSEVDLAYPKFKRELVATPEPKLHKHLVVKIPSDAFPLKASMVPRASHLNTPRAKKKIKSKVAAEEWYFECGCGQKGANYDDGRRMVQCETCPTWQHTHCAGIPDDQEPPAGYTCFKCNATAPGDWMVQCSCGIRAKNYDDGCRMVACDRCNTWQHTLCAGIPNNQEPPDNYVCLPCATKKRPQKAGKSPKTPPAKPKPVEDEDFHHDALEEDEDDDAPDEDEDEDDAPRPPKKKSRAAAAKRPKAPLDVRPELPARSAKAAPKPKKQPTSVRERLQKKLKMKPTWGRL</sequence>
<keyword evidence="5" id="KW-0560">Oxidoreductase</keyword>
<dbReference type="OrthoDB" id="5876800at2759"/>
<dbReference type="SUPFAM" id="SSF51197">
    <property type="entry name" value="Clavaminate synthase-like"/>
    <property type="match status" value="1"/>
</dbReference>
<evidence type="ECO:0000256" key="1">
    <source>
        <dbReference type="ARBA" id="ARBA00004123"/>
    </source>
</evidence>
<dbReference type="STRING" id="1202772.A0A1V9YET5"/>
<dbReference type="GO" id="GO:0008168">
    <property type="term" value="F:methyltransferase activity"/>
    <property type="evidence" value="ECO:0007669"/>
    <property type="project" value="UniProtKB-KW"/>
</dbReference>
<keyword evidence="14" id="KW-0808">Transferase</keyword>
<dbReference type="InterPro" id="IPR058054">
    <property type="entry name" value="Znf_MS1-like"/>
</dbReference>
<evidence type="ECO:0000256" key="9">
    <source>
        <dbReference type="ARBA" id="ARBA00023242"/>
    </source>
</evidence>
<feature type="compositionally biased region" description="Low complexity" evidence="11">
    <location>
        <begin position="350"/>
        <end position="367"/>
    </location>
</feature>
<dbReference type="SUPFAM" id="SSF57903">
    <property type="entry name" value="FYVE/PHD zinc finger"/>
    <property type="match status" value="2"/>
</dbReference>
<dbReference type="PROSITE" id="PS51184">
    <property type="entry name" value="JMJC"/>
    <property type="match status" value="1"/>
</dbReference>
<feature type="domain" description="JmjC" evidence="13">
    <location>
        <begin position="105"/>
        <end position="273"/>
    </location>
</feature>
<comment type="caution">
    <text evidence="14">The sequence shown here is derived from an EMBL/GenBank/DDBJ whole genome shotgun (WGS) entry which is preliminary data.</text>
</comment>
<feature type="domain" description="PHD-type" evidence="12">
    <location>
        <begin position="491"/>
        <end position="559"/>
    </location>
</feature>
<dbReference type="InterPro" id="IPR011011">
    <property type="entry name" value="Znf_FYVE_PHD"/>
</dbReference>
<dbReference type="GO" id="GO:0016491">
    <property type="term" value="F:oxidoreductase activity"/>
    <property type="evidence" value="ECO:0007669"/>
    <property type="project" value="UniProtKB-KW"/>
</dbReference>
<feature type="compositionally biased region" description="Basic and acidic residues" evidence="11">
    <location>
        <begin position="577"/>
        <end position="588"/>
    </location>
</feature>
<evidence type="ECO:0000256" key="3">
    <source>
        <dbReference type="ARBA" id="ARBA00022771"/>
    </source>
</evidence>
<evidence type="ECO:0000256" key="5">
    <source>
        <dbReference type="ARBA" id="ARBA00023002"/>
    </source>
</evidence>
<dbReference type="InterPro" id="IPR003347">
    <property type="entry name" value="JmjC_dom"/>
</dbReference>
<evidence type="ECO:0000256" key="11">
    <source>
        <dbReference type="SAM" id="MobiDB-lite"/>
    </source>
</evidence>
<proteinExistence type="predicted"/>
<dbReference type="Proteomes" id="UP000243579">
    <property type="component" value="Unassembled WGS sequence"/>
</dbReference>
<evidence type="ECO:0000256" key="4">
    <source>
        <dbReference type="ARBA" id="ARBA00022833"/>
    </source>
</evidence>
<evidence type="ECO:0000256" key="8">
    <source>
        <dbReference type="ARBA" id="ARBA00023163"/>
    </source>
</evidence>
<protein>
    <submittedName>
        <fullName evidence="14">Lysine-specific demethylase PHF2</fullName>
    </submittedName>
</protein>
<keyword evidence="15" id="KW-1185">Reference proteome</keyword>
<dbReference type="Gene3D" id="3.30.40.10">
    <property type="entry name" value="Zinc/RING finger domain, C3HC4 (zinc finger)"/>
    <property type="match status" value="2"/>
</dbReference>
<evidence type="ECO:0000259" key="12">
    <source>
        <dbReference type="PROSITE" id="PS50016"/>
    </source>
</evidence>
<gene>
    <name evidence="14" type="ORF">ACHHYP_13786</name>
</gene>
<evidence type="ECO:0000256" key="7">
    <source>
        <dbReference type="ARBA" id="ARBA00023015"/>
    </source>
</evidence>
<dbReference type="InterPro" id="IPR019787">
    <property type="entry name" value="Znf_PHD-finger"/>
</dbReference>
<dbReference type="InterPro" id="IPR013083">
    <property type="entry name" value="Znf_RING/FYVE/PHD"/>
</dbReference>
<keyword evidence="4" id="KW-0862">Zinc</keyword>
<dbReference type="CDD" id="cd15556">
    <property type="entry name" value="PHD_MMD1_like"/>
    <property type="match status" value="1"/>
</dbReference>
<dbReference type="Gene3D" id="2.60.120.650">
    <property type="entry name" value="Cupin"/>
    <property type="match status" value="1"/>
</dbReference>
<feature type="compositionally biased region" description="Basic residues" evidence="11">
    <location>
        <begin position="610"/>
        <end position="624"/>
    </location>
</feature>